<dbReference type="RefSeq" id="WP_087278827.1">
    <property type="nucleotide sequence ID" value="NZ_CP021455.1"/>
</dbReference>
<dbReference type="PANTHER" id="PTHR21174:SF0">
    <property type="entry name" value="HD PHOSPHOHYDROLASE FAMILY PROTEIN-RELATED"/>
    <property type="match status" value="1"/>
</dbReference>
<dbReference type="EMBL" id="CP021455">
    <property type="protein sequence ID" value="ARU04376.1"/>
    <property type="molecule type" value="Genomic_DNA"/>
</dbReference>
<dbReference type="KEGG" id="cser:CCO03_06535"/>
<reference evidence="1 2" key="1">
    <citation type="submission" date="2017-05" db="EMBL/GenBank/DDBJ databases">
        <authorList>
            <person name="Song R."/>
            <person name="Chenine A.L."/>
            <person name="Ruprecht R.M."/>
        </authorList>
    </citation>
    <scope>NUCLEOTIDE SEQUENCE [LARGE SCALE GENOMIC DNA]</scope>
    <source>
        <strain evidence="1 2">DSM 26136</strain>
    </source>
</reference>
<dbReference type="InterPro" id="IPR009218">
    <property type="entry name" value="HD_phosphohydro"/>
</dbReference>
<dbReference type="AlphaFoldDB" id="A0A1Y0ELC9"/>
<evidence type="ECO:0000313" key="1">
    <source>
        <dbReference type="EMBL" id="ARU04376.1"/>
    </source>
</evidence>
<dbReference type="SUPFAM" id="SSF109604">
    <property type="entry name" value="HD-domain/PDEase-like"/>
    <property type="match status" value="1"/>
</dbReference>
<dbReference type="OrthoDB" id="9808993at2"/>
<dbReference type="PIRSF" id="PIRSF035170">
    <property type="entry name" value="HD_phosphohydro"/>
    <property type="match status" value="1"/>
</dbReference>
<evidence type="ECO:0000313" key="2">
    <source>
        <dbReference type="Proteomes" id="UP000196138"/>
    </source>
</evidence>
<keyword evidence="2" id="KW-1185">Reference proteome</keyword>
<proteinExistence type="predicted"/>
<organism evidence="1 2">
    <name type="scientific">Comamonas serinivorans</name>
    <dbReference type="NCBI Taxonomy" id="1082851"/>
    <lineage>
        <taxon>Bacteria</taxon>
        <taxon>Pseudomonadati</taxon>
        <taxon>Pseudomonadota</taxon>
        <taxon>Betaproteobacteria</taxon>
        <taxon>Burkholderiales</taxon>
        <taxon>Comamonadaceae</taxon>
        <taxon>Comamonas</taxon>
    </lineage>
</organism>
<protein>
    <recommendedName>
        <fullName evidence="3">N-methyl-D-aspartate receptor NMDAR2C subunit</fullName>
    </recommendedName>
</protein>
<accession>A0A1Y0ELC9</accession>
<dbReference type="PANTHER" id="PTHR21174">
    <property type="match status" value="1"/>
</dbReference>
<dbReference type="Gene3D" id="1.10.3210.10">
    <property type="entry name" value="Hypothetical protein af1432"/>
    <property type="match status" value="1"/>
</dbReference>
<gene>
    <name evidence="1" type="ORF">CCO03_06535</name>
</gene>
<sequence length="230" mass="24935">MNDACFTPARWLRLCDALAVPPAHAARTRFADLQAAYAEPQRHYHTAQHIGECLTLLDGVRDLPQGADAARPGKARPGAAQPGAALNDPALIEAALWLHDVVYDPQAKTNEAQSAALAAHWLAGALSEARLQRLCRWIAATQHHDAAPDDADLQALLDIDLAILAAPPARFAEYEAQVAREYAHVPADLFRQGRRAFLLSLGQRPRLYHHPAFLALEVPARRNLAAAVAG</sequence>
<evidence type="ECO:0008006" key="3">
    <source>
        <dbReference type="Google" id="ProtNLM"/>
    </source>
</evidence>
<name>A0A1Y0ELC9_9BURK</name>
<dbReference type="Proteomes" id="UP000196138">
    <property type="component" value="Chromosome"/>
</dbReference>